<keyword evidence="3" id="KW-1185">Reference proteome</keyword>
<evidence type="ECO:0000313" key="2">
    <source>
        <dbReference type="EMBL" id="OJT01760.1"/>
    </source>
</evidence>
<accession>A0A1M2V2F0</accession>
<dbReference type="AlphaFoldDB" id="A0A1M2V2F0"/>
<feature type="region of interest" description="Disordered" evidence="1">
    <location>
        <begin position="1"/>
        <end position="85"/>
    </location>
</feature>
<gene>
    <name evidence="2" type="ORF">TRAPUB_7816</name>
</gene>
<protein>
    <submittedName>
        <fullName evidence="2">Uncharacterized protein</fullName>
    </submittedName>
</protein>
<sequence length="85" mass="9642">MSSASVFNGARQCAIPSQETAYQQPTSRVDPTYTPGRAGVRSLRRVSKRRSNMAEHFRRLQTYSTSNDRGDLSQSEERLGQFSRE</sequence>
<feature type="compositionally biased region" description="Polar residues" evidence="1">
    <location>
        <begin position="15"/>
        <end position="29"/>
    </location>
</feature>
<proteinExistence type="predicted"/>
<organism evidence="2 3">
    <name type="scientific">Trametes pubescens</name>
    <name type="common">White-rot fungus</name>
    <dbReference type="NCBI Taxonomy" id="154538"/>
    <lineage>
        <taxon>Eukaryota</taxon>
        <taxon>Fungi</taxon>
        <taxon>Dikarya</taxon>
        <taxon>Basidiomycota</taxon>
        <taxon>Agaricomycotina</taxon>
        <taxon>Agaricomycetes</taxon>
        <taxon>Polyporales</taxon>
        <taxon>Polyporaceae</taxon>
        <taxon>Trametes</taxon>
    </lineage>
</organism>
<name>A0A1M2V2F0_TRAPU</name>
<comment type="caution">
    <text evidence="2">The sequence shown here is derived from an EMBL/GenBank/DDBJ whole genome shotgun (WGS) entry which is preliminary data.</text>
</comment>
<feature type="compositionally biased region" description="Basic and acidic residues" evidence="1">
    <location>
        <begin position="68"/>
        <end position="85"/>
    </location>
</feature>
<evidence type="ECO:0000256" key="1">
    <source>
        <dbReference type="SAM" id="MobiDB-lite"/>
    </source>
</evidence>
<evidence type="ECO:0000313" key="3">
    <source>
        <dbReference type="Proteomes" id="UP000184267"/>
    </source>
</evidence>
<dbReference type="Proteomes" id="UP000184267">
    <property type="component" value="Unassembled WGS sequence"/>
</dbReference>
<reference evidence="2 3" key="1">
    <citation type="submission" date="2016-10" db="EMBL/GenBank/DDBJ databases">
        <title>Genome sequence of the basidiomycete white-rot fungus Trametes pubescens.</title>
        <authorList>
            <person name="Makela M.R."/>
            <person name="Granchi Z."/>
            <person name="Peng M."/>
            <person name="De Vries R.P."/>
            <person name="Grigoriev I."/>
            <person name="Riley R."/>
            <person name="Hilden K."/>
        </authorList>
    </citation>
    <scope>NUCLEOTIDE SEQUENCE [LARGE SCALE GENOMIC DNA]</scope>
    <source>
        <strain evidence="2 3">FBCC735</strain>
    </source>
</reference>
<dbReference type="EMBL" id="MNAD01001723">
    <property type="protein sequence ID" value="OJT01760.1"/>
    <property type="molecule type" value="Genomic_DNA"/>
</dbReference>
<feature type="compositionally biased region" description="Basic residues" evidence="1">
    <location>
        <begin position="42"/>
        <end position="51"/>
    </location>
</feature>